<dbReference type="Proteomes" id="UP000001940">
    <property type="component" value="Chromosome III"/>
</dbReference>
<dbReference type="PIR" id="T31534">
    <property type="entry name" value="T31534"/>
</dbReference>
<evidence type="ECO:0000313" key="3">
    <source>
        <dbReference type="WormBase" id="Y47D3A.1"/>
    </source>
</evidence>
<dbReference type="AGR" id="WB:WBGene00012922"/>
<dbReference type="InterPro" id="IPR009497">
    <property type="entry name" value="Regulator_protein_PHA-1"/>
</dbReference>
<protein>
    <submittedName>
        <fullName evidence="1">F-box C protein</fullName>
    </submittedName>
</protein>
<evidence type="ECO:0000313" key="1">
    <source>
        <dbReference type="EMBL" id="CAB55091.2"/>
    </source>
</evidence>
<dbReference type="RefSeq" id="NP_499436.1">
    <property type="nucleotide sequence ID" value="NM_067035.3"/>
</dbReference>
<dbReference type="eggNOG" id="ENOG502THGT">
    <property type="taxonomic scope" value="Eukaryota"/>
</dbReference>
<dbReference type="STRING" id="6239.Y47D3A.1.1"/>
<dbReference type="WormBase" id="Y47D3A.1">
    <property type="protein sequence ID" value="CE28853"/>
    <property type="gene ID" value="WBGene00012922"/>
</dbReference>
<sequence length="454" mass="53091">MSLSRIYRNQFTPVGDNSSNSMKVFTNQRIVDNILKYVKGDMNNRLKSRLVNKAFNFGIIHSIRIEHQTVIFHKPTRCDIIRRCPNCTVNLNSVELNVKNIRKYARFLKQTMKITVFKIIIEDLEFSCIDREIIHLALNDLFTDSDYERVEEFIGVDNICIAGCGECRKMIQNCKVYGPIQLDIFQSVMGQKRSFDALQITDEDLYVLLWLNKQKDPKLVENFINSIITCSKFTIFLTSIFEKKELGHSLPRELVDMLITKWNVKTVEIGFKNVTNDDFYQNTDYIDPKAKFYVDYRTQQRSMYTLDVVEINIKLTRIMEKCHGSLFNNFVPNVRTIFPSNKITLKLSKEVCKVLMNPDNVEDFISGVILMAQNDDHPNSHISLKLYPQQLRFRLITSFLCDNLVKLFGFWSLKSVSKISENERGKSFHFFNRSINCNINFDVVYSFDVVEYVD</sequence>
<dbReference type="GeneID" id="189974"/>
<dbReference type="OrthoDB" id="5902596at2759"/>
<name>Q9U2D4_CAEEL</name>
<dbReference type="OMA" id="RIMEKCH"/>
<organism evidence="1 2">
    <name type="scientific">Caenorhabditis elegans</name>
    <dbReference type="NCBI Taxonomy" id="6239"/>
    <lineage>
        <taxon>Eukaryota</taxon>
        <taxon>Metazoa</taxon>
        <taxon>Ecdysozoa</taxon>
        <taxon>Nematoda</taxon>
        <taxon>Chromadorea</taxon>
        <taxon>Rhabditida</taxon>
        <taxon>Rhabditina</taxon>
        <taxon>Rhabditomorpha</taxon>
        <taxon>Rhabditoidea</taxon>
        <taxon>Rhabditidae</taxon>
        <taxon>Peloderinae</taxon>
        <taxon>Caenorhabditis</taxon>
    </lineage>
</organism>
<dbReference type="Pfam" id="PF06542">
    <property type="entry name" value="PHA-1"/>
    <property type="match status" value="1"/>
</dbReference>
<dbReference type="Bgee" id="WBGene00012922">
    <property type="expression patterns" value="Expressed in embryo and 4 other cell types or tissues"/>
</dbReference>
<dbReference type="Reactome" id="R-CEL-975578">
    <property type="pathway name" value="Reactions specific to the complex N-glycan synthesis pathway"/>
</dbReference>
<dbReference type="Reactome" id="R-CEL-9037629">
    <property type="pathway name" value="Lewis blood group biosynthesis"/>
</dbReference>
<reference evidence="1 2" key="1">
    <citation type="journal article" date="1998" name="Science">
        <title>Genome sequence of the nematode C. elegans: a platform for investigating biology.</title>
        <authorList>
            <consortium name="The C. elegans sequencing consortium"/>
            <person name="Sulson J.E."/>
            <person name="Waterston R."/>
        </authorList>
    </citation>
    <scope>NUCLEOTIDE SEQUENCE [LARGE SCALE GENOMIC DNA]</scope>
    <source>
        <strain evidence="1 2">Bristol N2</strain>
    </source>
</reference>
<proteinExistence type="predicted"/>
<dbReference type="PhylomeDB" id="Q9U2D4"/>
<dbReference type="GO" id="GO:0046920">
    <property type="term" value="F:alpha-(1-&gt;3)-fucosyltransferase activity"/>
    <property type="evidence" value="ECO:0000318"/>
    <property type="project" value="GO_Central"/>
</dbReference>
<dbReference type="EMBL" id="BX284603">
    <property type="protein sequence ID" value="CAB55091.2"/>
    <property type="molecule type" value="Genomic_DNA"/>
</dbReference>
<dbReference type="AlphaFoldDB" id="Q9U2D4"/>
<keyword evidence="2" id="KW-1185">Reference proteome</keyword>
<dbReference type="UCSC" id="Y47D3A.1">
    <property type="organism name" value="c. elegans"/>
</dbReference>
<dbReference type="HOGENOM" id="CLU_603036_0_0_1"/>
<dbReference type="CTD" id="189974"/>
<accession>Q9U2D4</accession>
<dbReference type="FunCoup" id="Q9U2D4">
    <property type="interactions" value="171"/>
</dbReference>
<evidence type="ECO:0000313" key="2">
    <source>
        <dbReference type="Proteomes" id="UP000001940"/>
    </source>
</evidence>
<dbReference type="InParanoid" id="Q9U2D4"/>
<dbReference type="KEGG" id="cel:CELE_Y47D3A.1"/>
<dbReference type="PaxDb" id="6239-Y47D3A.1"/>
<gene>
    <name evidence="1" type="ORF">CELE_Y47D3A.1</name>
    <name evidence="1 3" type="ORF">Y47D3A.1</name>
</gene>